<evidence type="ECO:0000313" key="6">
    <source>
        <dbReference type="Proteomes" id="UP000295217"/>
    </source>
</evidence>
<dbReference type="GO" id="GO:0008168">
    <property type="term" value="F:methyltransferase activity"/>
    <property type="evidence" value="ECO:0007669"/>
    <property type="project" value="UniProtKB-KW"/>
</dbReference>
<keyword evidence="3" id="KW-0949">S-adenosyl-L-methionine</keyword>
<name>A0A4R5AQH3_9ACTN</name>
<dbReference type="AlphaFoldDB" id="A0A4R5AQH3"/>
<dbReference type="OrthoDB" id="9777638at2"/>
<keyword evidence="2 5" id="KW-0808">Transferase</keyword>
<dbReference type="SUPFAM" id="SSF53335">
    <property type="entry name" value="S-adenosyl-L-methionine-dependent methyltransferases"/>
    <property type="match status" value="1"/>
</dbReference>
<evidence type="ECO:0000256" key="1">
    <source>
        <dbReference type="ARBA" id="ARBA00022603"/>
    </source>
</evidence>
<proteinExistence type="predicted"/>
<dbReference type="RefSeq" id="WP_132101318.1">
    <property type="nucleotide sequence ID" value="NZ_SMLB01000002.1"/>
</dbReference>
<organism evidence="5 6">
    <name type="scientific">Jiangella aurantiaca</name>
    <dbReference type="NCBI Taxonomy" id="2530373"/>
    <lineage>
        <taxon>Bacteria</taxon>
        <taxon>Bacillati</taxon>
        <taxon>Actinomycetota</taxon>
        <taxon>Actinomycetes</taxon>
        <taxon>Jiangellales</taxon>
        <taxon>Jiangellaceae</taxon>
        <taxon>Jiangella</taxon>
    </lineage>
</organism>
<evidence type="ECO:0000256" key="3">
    <source>
        <dbReference type="ARBA" id="ARBA00022691"/>
    </source>
</evidence>
<protein>
    <submittedName>
        <fullName evidence="5">Methyltransferase domain-containing protein</fullName>
    </submittedName>
</protein>
<dbReference type="Pfam" id="PF13649">
    <property type="entry name" value="Methyltransf_25"/>
    <property type="match status" value="1"/>
</dbReference>
<dbReference type="Gene3D" id="3.40.50.150">
    <property type="entry name" value="Vaccinia Virus protein VP39"/>
    <property type="match status" value="1"/>
</dbReference>
<dbReference type="InterPro" id="IPR041698">
    <property type="entry name" value="Methyltransf_25"/>
</dbReference>
<dbReference type="PANTHER" id="PTHR43591">
    <property type="entry name" value="METHYLTRANSFERASE"/>
    <property type="match status" value="1"/>
</dbReference>
<keyword evidence="1 5" id="KW-0489">Methyltransferase</keyword>
<accession>A0A4R5AQH3</accession>
<keyword evidence="6" id="KW-1185">Reference proteome</keyword>
<feature type="domain" description="Methyltransferase" evidence="4">
    <location>
        <begin position="28"/>
        <end position="123"/>
    </location>
</feature>
<dbReference type="InterPro" id="IPR029063">
    <property type="entry name" value="SAM-dependent_MTases_sf"/>
</dbReference>
<gene>
    <name evidence="5" type="ORF">E1262_01700</name>
</gene>
<evidence type="ECO:0000256" key="2">
    <source>
        <dbReference type="ARBA" id="ARBA00022679"/>
    </source>
</evidence>
<dbReference type="Proteomes" id="UP000295217">
    <property type="component" value="Unassembled WGS sequence"/>
</dbReference>
<sequence>MAFDYDAELRHLDPPFRAALGIGRGDRVLDVGCGSGRTTRDAARIAAEGRVLGVDVSPARIDEARDIAEAERLRNVAFEVADAQAHPFPDDEFDLVMSRFGTMFFADPMAAFTNLARATRPGGRLVMMVWRERNVNEWAGAPIEAILGGADAVPGDDSAFSLADRDSTRSLLESAGFGEVEFSGVGAPVWYGADVGAALEAVLQLKAPQDALGRLAGTERPRARERLGARLAAHATPQGVLLDARAWIVAARRHLD</sequence>
<dbReference type="EMBL" id="SMLB01000002">
    <property type="protein sequence ID" value="TDD72602.1"/>
    <property type="molecule type" value="Genomic_DNA"/>
</dbReference>
<dbReference type="PROSITE" id="PS51608">
    <property type="entry name" value="SAM_MT_UBIE"/>
    <property type="match status" value="1"/>
</dbReference>
<evidence type="ECO:0000313" key="5">
    <source>
        <dbReference type="EMBL" id="TDD72602.1"/>
    </source>
</evidence>
<comment type="caution">
    <text evidence="5">The sequence shown here is derived from an EMBL/GenBank/DDBJ whole genome shotgun (WGS) entry which is preliminary data.</text>
</comment>
<dbReference type="InterPro" id="IPR004033">
    <property type="entry name" value="UbiE/COQ5_MeTrFase"/>
</dbReference>
<reference evidence="5 6" key="1">
    <citation type="submission" date="2019-02" db="EMBL/GenBank/DDBJ databases">
        <title>Draft genome sequences of novel Actinobacteria.</title>
        <authorList>
            <person name="Sahin N."/>
            <person name="Ay H."/>
            <person name="Saygin H."/>
        </authorList>
    </citation>
    <scope>NUCLEOTIDE SEQUENCE [LARGE SCALE GENOMIC DNA]</scope>
    <source>
        <strain evidence="5 6">8K307</strain>
    </source>
</reference>
<dbReference type="GO" id="GO:0032259">
    <property type="term" value="P:methylation"/>
    <property type="evidence" value="ECO:0007669"/>
    <property type="project" value="UniProtKB-KW"/>
</dbReference>
<dbReference type="CDD" id="cd02440">
    <property type="entry name" value="AdoMet_MTases"/>
    <property type="match status" value="1"/>
</dbReference>
<dbReference type="PANTHER" id="PTHR43591:SF24">
    <property type="entry name" value="2-METHOXY-6-POLYPRENYL-1,4-BENZOQUINOL METHYLASE, MITOCHONDRIAL"/>
    <property type="match status" value="1"/>
</dbReference>
<evidence type="ECO:0000259" key="4">
    <source>
        <dbReference type="Pfam" id="PF13649"/>
    </source>
</evidence>